<dbReference type="AlphaFoldDB" id="A0A9X1IBY9"/>
<dbReference type="Pfam" id="PF07681">
    <property type="entry name" value="DoxX"/>
    <property type="match status" value="1"/>
</dbReference>
<feature type="transmembrane region" description="Helical" evidence="7">
    <location>
        <begin position="85"/>
        <end position="104"/>
    </location>
</feature>
<dbReference type="PANTHER" id="PTHR33452:SF1">
    <property type="entry name" value="INNER MEMBRANE PROTEIN YPHA-RELATED"/>
    <property type="match status" value="1"/>
</dbReference>
<dbReference type="PANTHER" id="PTHR33452">
    <property type="entry name" value="OXIDOREDUCTASE CATD-RELATED"/>
    <property type="match status" value="1"/>
</dbReference>
<evidence type="ECO:0000256" key="3">
    <source>
        <dbReference type="ARBA" id="ARBA00022475"/>
    </source>
</evidence>
<evidence type="ECO:0000256" key="2">
    <source>
        <dbReference type="ARBA" id="ARBA00006679"/>
    </source>
</evidence>
<comment type="similarity">
    <text evidence="2">Belongs to the DoxX family.</text>
</comment>
<sequence length="149" mass="16070">MVSDISRLNDRTPGLDAGLLVARILLVALFLVAGYYKLIDPARNAAYFGSLGLPMPAAMVWVVVAIEIVLPLMILFGIGTRWAALGLLVFTIASAFIGHRFWTFDQATQFGQYFAQLSNFLKNLAIAGGLGVLALVGPGRYAIEARGRI</sequence>
<feature type="transmembrane region" description="Helical" evidence="7">
    <location>
        <begin position="58"/>
        <end position="78"/>
    </location>
</feature>
<proteinExistence type="inferred from homology"/>
<dbReference type="GO" id="GO:0005886">
    <property type="term" value="C:plasma membrane"/>
    <property type="evidence" value="ECO:0007669"/>
    <property type="project" value="UniProtKB-SubCell"/>
</dbReference>
<dbReference type="EMBL" id="JAJAQI010000009">
    <property type="protein sequence ID" value="MCB4821697.1"/>
    <property type="molecule type" value="Genomic_DNA"/>
</dbReference>
<protein>
    <submittedName>
        <fullName evidence="8">DoxX family protein</fullName>
    </submittedName>
</protein>
<keyword evidence="3" id="KW-1003">Cell membrane</keyword>
<comment type="caution">
    <text evidence="8">The sequence shown here is derived from an EMBL/GenBank/DDBJ whole genome shotgun (WGS) entry which is preliminary data.</text>
</comment>
<keyword evidence="4 7" id="KW-0812">Transmembrane</keyword>
<evidence type="ECO:0000313" key="8">
    <source>
        <dbReference type="EMBL" id="MCB4821697.1"/>
    </source>
</evidence>
<keyword evidence="9" id="KW-1185">Reference proteome</keyword>
<gene>
    <name evidence="8" type="ORF">LHA35_08130</name>
</gene>
<evidence type="ECO:0000256" key="6">
    <source>
        <dbReference type="ARBA" id="ARBA00023136"/>
    </source>
</evidence>
<dbReference type="InterPro" id="IPR051907">
    <property type="entry name" value="DoxX-like_oxidoreductase"/>
</dbReference>
<dbReference type="Proteomes" id="UP001139311">
    <property type="component" value="Unassembled WGS sequence"/>
</dbReference>
<evidence type="ECO:0000313" key="9">
    <source>
        <dbReference type="Proteomes" id="UP001139311"/>
    </source>
</evidence>
<evidence type="ECO:0000256" key="4">
    <source>
        <dbReference type="ARBA" id="ARBA00022692"/>
    </source>
</evidence>
<dbReference type="InterPro" id="IPR032808">
    <property type="entry name" value="DoxX"/>
</dbReference>
<feature type="transmembrane region" description="Helical" evidence="7">
    <location>
        <begin position="124"/>
        <end position="143"/>
    </location>
</feature>
<feature type="transmembrane region" description="Helical" evidence="7">
    <location>
        <begin position="20"/>
        <end position="38"/>
    </location>
</feature>
<name>A0A9X1IBY9_9PROT</name>
<accession>A0A9X1IBY9</accession>
<comment type="subcellular location">
    <subcellularLocation>
        <location evidence="1">Cell membrane</location>
        <topology evidence="1">Multi-pass membrane protein</topology>
    </subcellularLocation>
</comment>
<keyword evidence="5 7" id="KW-1133">Transmembrane helix</keyword>
<dbReference type="RefSeq" id="WP_226606808.1">
    <property type="nucleotide sequence ID" value="NZ_JAJAQI010000009.1"/>
</dbReference>
<reference evidence="8" key="1">
    <citation type="submission" date="2021-10" db="EMBL/GenBank/DDBJ databases">
        <title>Roseicella aerolatum sp. nov., isolated from aerosols of e-waste dismantling site.</title>
        <authorList>
            <person name="Qin T."/>
        </authorList>
    </citation>
    <scope>NUCLEOTIDE SEQUENCE</scope>
    <source>
        <strain evidence="8">GB24</strain>
    </source>
</reference>
<keyword evidence="6 7" id="KW-0472">Membrane</keyword>
<evidence type="ECO:0000256" key="5">
    <source>
        <dbReference type="ARBA" id="ARBA00022989"/>
    </source>
</evidence>
<evidence type="ECO:0000256" key="1">
    <source>
        <dbReference type="ARBA" id="ARBA00004651"/>
    </source>
</evidence>
<evidence type="ECO:0000256" key="7">
    <source>
        <dbReference type="SAM" id="Phobius"/>
    </source>
</evidence>
<organism evidence="8 9">
    <name type="scientific">Roseicella aerolata</name>
    <dbReference type="NCBI Taxonomy" id="2883479"/>
    <lineage>
        <taxon>Bacteria</taxon>
        <taxon>Pseudomonadati</taxon>
        <taxon>Pseudomonadota</taxon>
        <taxon>Alphaproteobacteria</taxon>
        <taxon>Acetobacterales</taxon>
        <taxon>Roseomonadaceae</taxon>
        <taxon>Roseicella</taxon>
    </lineage>
</organism>